<proteinExistence type="predicted"/>
<dbReference type="Proteomes" id="UP000642070">
    <property type="component" value="Unassembled WGS sequence"/>
</dbReference>
<dbReference type="RefSeq" id="WP_190257793.1">
    <property type="nucleotide sequence ID" value="NZ_BMPI01000111.1"/>
</dbReference>
<reference evidence="1" key="2">
    <citation type="submission" date="2020-09" db="EMBL/GenBank/DDBJ databases">
        <authorList>
            <person name="Sun Q."/>
            <person name="Ohkuma M."/>
        </authorList>
    </citation>
    <scope>NUCLEOTIDE SEQUENCE</scope>
    <source>
        <strain evidence="1">JCM 19831</strain>
    </source>
</reference>
<reference evidence="1" key="1">
    <citation type="journal article" date="2014" name="Int. J. Syst. Evol. Microbiol.">
        <title>Complete genome sequence of Corynebacterium casei LMG S-19264T (=DSM 44701T), isolated from a smear-ripened cheese.</title>
        <authorList>
            <consortium name="US DOE Joint Genome Institute (JGI-PGF)"/>
            <person name="Walter F."/>
            <person name="Albersmeier A."/>
            <person name="Kalinowski J."/>
            <person name="Ruckert C."/>
        </authorList>
    </citation>
    <scope>NUCLEOTIDE SEQUENCE</scope>
    <source>
        <strain evidence="1">JCM 19831</strain>
    </source>
</reference>
<protein>
    <submittedName>
        <fullName evidence="1">Uncharacterized protein</fullName>
    </submittedName>
</protein>
<organism evidence="1 2">
    <name type="scientific">Dactylosporangium sucinum</name>
    <dbReference type="NCBI Taxonomy" id="1424081"/>
    <lineage>
        <taxon>Bacteria</taxon>
        <taxon>Bacillati</taxon>
        <taxon>Actinomycetota</taxon>
        <taxon>Actinomycetes</taxon>
        <taxon>Micromonosporales</taxon>
        <taxon>Micromonosporaceae</taxon>
        <taxon>Dactylosporangium</taxon>
    </lineage>
</organism>
<evidence type="ECO:0000313" key="1">
    <source>
        <dbReference type="EMBL" id="GGM87324.1"/>
    </source>
</evidence>
<dbReference type="AlphaFoldDB" id="A0A917UH79"/>
<sequence length="104" mass="11430">MRLDMAAAQAAGCADPMEVRQVPAEQPMVDPTIRPSSALWRIRSGHSPAEVFGQGTARLAQRDTAVGVRAVLARAHDRFAGRPGICRVRRRRESAPQARVWMVD</sequence>
<evidence type="ECO:0000313" key="2">
    <source>
        <dbReference type="Proteomes" id="UP000642070"/>
    </source>
</evidence>
<accession>A0A917UH79</accession>
<dbReference type="EMBL" id="BMPI01000111">
    <property type="protein sequence ID" value="GGM87324.1"/>
    <property type="molecule type" value="Genomic_DNA"/>
</dbReference>
<name>A0A917UH79_9ACTN</name>
<gene>
    <name evidence="1" type="ORF">GCM10007977_106600</name>
</gene>
<comment type="caution">
    <text evidence="1">The sequence shown here is derived from an EMBL/GenBank/DDBJ whole genome shotgun (WGS) entry which is preliminary data.</text>
</comment>
<keyword evidence="2" id="KW-1185">Reference proteome</keyword>